<dbReference type="STRING" id="1868482.ENSTSYP00000017232"/>
<accession>A0A1U7T3B8</accession>
<dbReference type="KEGG" id="csyr:103256192"/>
<dbReference type="GeneID" id="103256192"/>
<dbReference type="PANTHER" id="PTHR17206:SF1">
    <property type="entry name" value="PROLACTIN-RELEASING PEPTIDE"/>
    <property type="match status" value="1"/>
</dbReference>
<dbReference type="RefSeq" id="XP_008052280.1">
    <property type="nucleotide sequence ID" value="XM_008054089.1"/>
</dbReference>
<keyword evidence="1" id="KW-0732">Signal</keyword>
<dbReference type="OMA" id="RARQHSM"/>
<keyword evidence="2" id="KW-1185">Reference proteome</keyword>
<organism evidence="2 3">
    <name type="scientific">Carlito syrichta</name>
    <name type="common">Philippine tarsier</name>
    <name type="synonym">Tarsius syrichta</name>
    <dbReference type="NCBI Taxonomy" id="1868482"/>
    <lineage>
        <taxon>Eukaryota</taxon>
        <taxon>Metazoa</taxon>
        <taxon>Chordata</taxon>
        <taxon>Craniata</taxon>
        <taxon>Vertebrata</taxon>
        <taxon>Euteleostomi</taxon>
        <taxon>Mammalia</taxon>
        <taxon>Eutheria</taxon>
        <taxon>Euarchontoglires</taxon>
        <taxon>Primates</taxon>
        <taxon>Haplorrhini</taxon>
        <taxon>Tarsiiformes</taxon>
        <taxon>Tarsiidae</taxon>
        <taxon>Carlito</taxon>
    </lineage>
</organism>
<evidence type="ECO:0000313" key="3">
    <source>
        <dbReference type="RefSeq" id="XP_008052280.1"/>
    </source>
</evidence>
<dbReference type="PANTHER" id="PTHR17206">
    <property type="entry name" value="PROLACTIN-RELEASING PEPTIDE"/>
    <property type="match status" value="1"/>
</dbReference>
<evidence type="ECO:0000313" key="2">
    <source>
        <dbReference type="Proteomes" id="UP000189704"/>
    </source>
</evidence>
<name>A0A1U7T3B8_CARSF</name>
<dbReference type="Proteomes" id="UP000189704">
    <property type="component" value="Unplaced"/>
</dbReference>
<dbReference type="CTD" id="51052"/>
<dbReference type="OrthoDB" id="8587277at2759"/>
<dbReference type="GO" id="GO:0007186">
    <property type="term" value="P:G protein-coupled receptor signaling pathway"/>
    <property type="evidence" value="ECO:0007669"/>
    <property type="project" value="TreeGrafter"/>
</dbReference>
<gene>
    <name evidence="3" type="primary">PRLH</name>
</gene>
<sequence>MKILRAWFLCLLLLGLTLQGTASRAQQRSMEIRTPDINPAWYTGRGIRPVGRFGRRRAALGDVPKSGLRPQFACFPLEGGAKSSQDG</sequence>
<feature type="chain" id="PRO_5010564244" evidence="1">
    <location>
        <begin position="23"/>
        <end position="87"/>
    </location>
</feature>
<proteinExistence type="predicted"/>
<dbReference type="Pfam" id="PF15172">
    <property type="entry name" value="Prolactin_RP"/>
    <property type="match status" value="1"/>
</dbReference>
<protein>
    <submittedName>
        <fullName evidence="3">Prolactin-releasing peptide</fullName>
    </submittedName>
</protein>
<dbReference type="GO" id="GO:0007631">
    <property type="term" value="P:feeding behavior"/>
    <property type="evidence" value="ECO:0007669"/>
    <property type="project" value="TreeGrafter"/>
</dbReference>
<feature type="signal peptide" evidence="1">
    <location>
        <begin position="1"/>
        <end position="22"/>
    </location>
</feature>
<dbReference type="GO" id="GO:0043434">
    <property type="term" value="P:response to peptide hormone"/>
    <property type="evidence" value="ECO:0007669"/>
    <property type="project" value="TreeGrafter"/>
</dbReference>
<dbReference type="InterPro" id="IPR026194">
    <property type="entry name" value="PrRP"/>
</dbReference>
<reference evidence="3" key="1">
    <citation type="submission" date="2025-08" db="UniProtKB">
        <authorList>
            <consortium name="RefSeq"/>
        </authorList>
    </citation>
    <scope>IDENTIFICATION</scope>
</reference>
<dbReference type="GO" id="GO:0005184">
    <property type="term" value="F:neuropeptide hormone activity"/>
    <property type="evidence" value="ECO:0007669"/>
    <property type="project" value="TreeGrafter"/>
</dbReference>
<dbReference type="GO" id="GO:0031861">
    <property type="term" value="F:prolactin-releasing peptide receptor binding"/>
    <property type="evidence" value="ECO:0007669"/>
    <property type="project" value="TreeGrafter"/>
</dbReference>
<dbReference type="AlphaFoldDB" id="A0A1U7T3B8"/>
<evidence type="ECO:0000256" key="1">
    <source>
        <dbReference type="SAM" id="SignalP"/>
    </source>
</evidence>